<organism evidence="8 9">
    <name type="scientific">Genlisea aurea</name>
    <dbReference type="NCBI Taxonomy" id="192259"/>
    <lineage>
        <taxon>Eukaryota</taxon>
        <taxon>Viridiplantae</taxon>
        <taxon>Streptophyta</taxon>
        <taxon>Embryophyta</taxon>
        <taxon>Tracheophyta</taxon>
        <taxon>Spermatophyta</taxon>
        <taxon>Magnoliopsida</taxon>
        <taxon>eudicotyledons</taxon>
        <taxon>Gunneridae</taxon>
        <taxon>Pentapetalae</taxon>
        <taxon>asterids</taxon>
        <taxon>lamiids</taxon>
        <taxon>Lamiales</taxon>
        <taxon>Lentibulariaceae</taxon>
        <taxon>Genlisea</taxon>
    </lineage>
</organism>
<protein>
    <recommendedName>
        <fullName evidence="10">Protein CLP1 homolog</fullName>
    </recommendedName>
</protein>
<evidence type="ECO:0000256" key="1">
    <source>
        <dbReference type="ARBA" id="ARBA00004123"/>
    </source>
</evidence>
<dbReference type="OrthoDB" id="258143at2759"/>
<dbReference type="Proteomes" id="UP000015453">
    <property type="component" value="Unassembled WGS sequence"/>
</dbReference>
<evidence type="ECO:0000256" key="3">
    <source>
        <dbReference type="ARBA" id="ARBA00022741"/>
    </source>
</evidence>
<dbReference type="FunFam" id="2.60.120.1030:FF:000001">
    <property type="entry name" value="Protein CLP1 homolog 5"/>
    <property type="match status" value="1"/>
</dbReference>
<evidence type="ECO:0000313" key="8">
    <source>
        <dbReference type="EMBL" id="EPS66525.1"/>
    </source>
</evidence>
<keyword evidence="2" id="KW-0507">mRNA processing</keyword>
<keyword evidence="9" id="KW-1185">Reference proteome</keyword>
<dbReference type="GO" id="GO:0005524">
    <property type="term" value="F:ATP binding"/>
    <property type="evidence" value="ECO:0007669"/>
    <property type="project" value="UniProtKB-KW"/>
</dbReference>
<evidence type="ECO:0008006" key="10">
    <source>
        <dbReference type="Google" id="ProtNLM"/>
    </source>
</evidence>
<keyword evidence="4" id="KW-0067">ATP-binding</keyword>
<dbReference type="Pfam" id="PF16575">
    <property type="entry name" value="CLP1_P"/>
    <property type="match status" value="1"/>
</dbReference>
<comment type="caution">
    <text evidence="8">The sequence shown here is derived from an EMBL/GenBank/DDBJ whole genome shotgun (WGS) entry which is preliminary data.</text>
</comment>
<dbReference type="InterPro" id="IPR027417">
    <property type="entry name" value="P-loop_NTPase"/>
</dbReference>
<name>S8CIH4_9LAMI</name>
<keyword evidence="3" id="KW-0547">Nucleotide-binding</keyword>
<evidence type="ECO:0000313" key="9">
    <source>
        <dbReference type="Proteomes" id="UP000015453"/>
    </source>
</evidence>
<evidence type="ECO:0000259" key="6">
    <source>
        <dbReference type="Pfam" id="PF16573"/>
    </source>
</evidence>
<dbReference type="EMBL" id="AUSU01003635">
    <property type="protein sequence ID" value="EPS66525.1"/>
    <property type="molecule type" value="Genomic_DNA"/>
</dbReference>
<feature type="domain" description="Clp1 N-terminal" evidence="6">
    <location>
        <begin position="24"/>
        <end position="115"/>
    </location>
</feature>
<evidence type="ECO:0000256" key="5">
    <source>
        <dbReference type="ARBA" id="ARBA00023242"/>
    </source>
</evidence>
<keyword evidence="5" id="KW-0539">Nucleus</keyword>
<evidence type="ECO:0000256" key="2">
    <source>
        <dbReference type="ARBA" id="ARBA00022664"/>
    </source>
</evidence>
<dbReference type="InterPro" id="IPR038239">
    <property type="entry name" value="Clp1_N_sf"/>
</dbReference>
<dbReference type="Gene3D" id="3.40.50.300">
    <property type="entry name" value="P-loop containing nucleotide triphosphate hydrolases"/>
    <property type="match status" value="1"/>
</dbReference>
<dbReference type="InterPro" id="IPR032319">
    <property type="entry name" value="CLP1_P"/>
</dbReference>
<dbReference type="Pfam" id="PF16573">
    <property type="entry name" value="CLP1_N"/>
    <property type="match status" value="1"/>
</dbReference>
<evidence type="ECO:0000259" key="7">
    <source>
        <dbReference type="Pfam" id="PF16575"/>
    </source>
</evidence>
<gene>
    <name evidence="8" type="ORF">M569_08248</name>
</gene>
<feature type="domain" description="Clp1 P-loop" evidence="7">
    <location>
        <begin position="134"/>
        <end position="257"/>
    </location>
</feature>
<dbReference type="GO" id="GO:0006388">
    <property type="term" value="P:tRNA splicing, via endonucleolytic cleavage and ligation"/>
    <property type="evidence" value="ECO:0007669"/>
    <property type="project" value="TreeGrafter"/>
</dbReference>
<accession>S8CIH4</accession>
<dbReference type="GO" id="GO:0005634">
    <property type="term" value="C:nucleus"/>
    <property type="evidence" value="ECO:0007669"/>
    <property type="project" value="UniProtKB-SubCell"/>
</dbReference>
<dbReference type="PANTHER" id="PTHR12755:SF6">
    <property type="entry name" value="POLYRIBONUCLEOTIDE 5'-HYDROXYL-KINASE CLP1"/>
    <property type="match status" value="1"/>
</dbReference>
<dbReference type="InterPro" id="IPR032324">
    <property type="entry name" value="Clp1_N"/>
</dbReference>
<sequence length="267" mass="28789">MAHAAAAAAPTASFSRSSTARQVKLDKECELRVEVGPDSSLRLRLLSGTAEIFGTEIPPGIWLNFPPRLKFAVFTWYGAAIEMEGSTETDYTADETPMISYVNVHAVLDARRHHARASPLDSELSQGPRVIVVGPTDSGKSTLSRMLLSWAAKQGWKPTFVDLDIGQGSITIPGCISATPVELPIDPVEGIPLDMPLVYFHGHVTPSANVELYKVLVKELGQVLEKQFAGNAESRAAGMVINTMGWIEGVGYEVLESNPRAAPFLSS</sequence>
<dbReference type="SUPFAM" id="SSF52540">
    <property type="entry name" value="P-loop containing nucleoside triphosphate hydrolases"/>
    <property type="match status" value="1"/>
</dbReference>
<reference evidence="8 9" key="1">
    <citation type="journal article" date="2013" name="BMC Genomics">
        <title>The miniature genome of a carnivorous plant Genlisea aurea contains a low number of genes and short non-coding sequences.</title>
        <authorList>
            <person name="Leushkin E.V."/>
            <person name="Sutormin R.A."/>
            <person name="Nabieva E.R."/>
            <person name="Penin A.A."/>
            <person name="Kondrashov A.S."/>
            <person name="Logacheva M.D."/>
        </authorList>
    </citation>
    <scope>NUCLEOTIDE SEQUENCE [LARGE SCALE GENOMIC DNA]</scope>
</reference>
<comment type="subcellular location">
    <subcellularLocation>
        <location evidence="1">Nucleus</location>
    </subcellularLocation>
</comment>
<dbReference type="AlphaFoldDB" id="S8CIH4"/>
<evidence type="ECO:0000256" key="4">
    <source>
        <dbReference type="ARBA" id="ARBA00022840"/>
    </source>
</evidence>
<dbReference type="PANTHER" id="PTHR12755">
    <property type="entry name" value="CLEAVAGE/POLYADENYLATION FACTOR IA SUBUNIT CLP1P"/>
    <property type="match status" value="1"/>
</dbReference>
<dbReference type="InterPro" id="IPR045116">
    <property type="entry name" value="Clp1/Grc3"/>
</dbReference>
<dbReference type="GO" id="GO:0006397">
    <property type="term" value="P:mRNA processing"/>
    <property type="evidence" value="ECO:0007669"/>
    <property type="project" value="UniProtKB-KW"/>
</dbReference>
<proteinExistence type="predicted"/>
<dbReference type="Gene3D" id="2.60.120.1030">
    <property type="entry name" value="Clp1, DNA binding domain"/>
    <property type="match status" value="1"/>
</dbReference>
<dbReference type="GO" id="GO:0051731">
    <property type="term" value="F:polynucleotide 5'-hydroxyl-kinase activity"/>
    <property type="evidence" value="ECO:0007669"/>
    <property type="project" value="InterPro"/>
</dbReference>